<evidence type="ECO:0000313" key="2">
    <source>
        <dbReference type="EMBL" id="TEB42987.1"/>
    </source>
</evidence>
<gene>
    <name evidence="2" type="ORF">D0809_16230</name>
</gene>
<organism evidence="2 3">
    <name type="scientific">Flavobacterium circumlabens</name>
    <dbReference type="NCBI Taxonomy" id="2133765"/>
    <lineage>
        <taxon>Bacteria</taxon>
        <taxon>Pseudomonadati</taxon>
        <taxon>Bacteroidota</taxon>
        <taxon>Flavobacteriia</taxon>
        <taxon>Flavobacteriales</taxon>
        <taxon>Flavobacteriaceae</taxon>
        <taxon>Flavobacterium</taxon>
    </lineage>
</organism>
<keyword evidence="1" id="KW-0472">Membrane</keyword>
<dbReference type="AlphaFoldDB" id="A0A4Y7U972"/>
<dbReference type="EMBL" id="QWDN01000006">
    <property type="protein sequence ID" value="TEB42987.1"/>
    <property type="molecule type" value="Genomic_DNA"/>
</dbReference>
<comment type="caution">
    <text evidence="2">The sequence shown here is derived from an EMBL/GenBank/DDBJ whole genome shotgun (WGS) entry which is preliminary data.</text>
</comment>
<keyword evidence="1" id="KW-1133">Transmembrane helix</keyword>
<feature type="transmembrane region" description="Helical" evidence="1">
    <location>
        <begin position="150"/>
        <end position="171"/>
    </location>
</feature>
<sequence>MLGWQIRKQGLIAPKPAVVPRGYASCWTNYNKEIKIEMTNGNTLLIAFGIVILNIIIDHLFAPIGLILTPIILIIVSFLIAFQTYKIKPIWKSILTFGLVALHDIGIKLYGGGSHDIEGQLWVHMLLFIGLFPTFGILLTSILRDGNESVLNLVISALIFPILIFTYLHFFSELGIGRHYW</sequence>
<name>A0A4Y7U972_9FLAO</name>
<accession>A0A4Y7U972</accession>
<feature type="transmembrane region" description="Helical" evidence="1">
    <location>
        <begin position="63"/>
        <end position="82"/>
    </location>
</feature>
<evidence type="ECO:0000256" key="1">
    <source>
        <dbReference type="SAM" id="Phobius"/>
    </source>
</evidence>
<proteinExistence type="predicted"/>
<feature type="transmembrane region" description="Helical" evidence="1">
    <location>
        <begin position="122"/>
        <end position="143"/>
    </location>
</feature>
<evidence type="ECO:0000313" key="3">
    <source>
        <dbReference type="Proteomes" id="UP000298340"/>
    </source>
</evidence>
<dbReference type="Proteomes" id="UP000298340">
    <property type="component" value="Unassembled WGS sequence"/>
</dbReference>
<protein>
    <submittedName>
        <fullName evidence="2">Uncharacterized protein</fullName>
    </submittedName>
</protein>
<reference evidence="2 3" key="1">
    <citation type="journal article" date="2018" name="Syst. Appl. Microbiol.">
        <title>Flavobacterium circumlabens sp. nov. and Flavobacterium cupreum sp. nov., two psychrotrophic species isolated from Antarctic environmental samples.</title>
        <authorList>
            <person name="Kralova S."/>
            <person name="Busse H.J."/>
            <person name="Svec P."/>
            <person name="Maslanova I."/>
            <person name="Stankova E."/>
            <person name="Bartak M."/>
            <person name="Sedlacek I."/>
        </authorList>
    </citation>
    <scope>NUCLEOTIDE SEQUENCE [LARGE SCALE GENOMIC DNA]</scope>
    <source>
        <strain evidence="2 3">CCM 8828</strain>
    </source>
</reference>
<feature type="transmembrane region" description="Helical" evidence="1">
    <location>
        <begin position="94"/>
        <end position="110"/>
    </location>
</feature>
<keyword evidence="1" id="KW-0812">Transmembrane</keyword>
<feature type="transmembrane region" description="Helical" evidence="1">
    <location>
        <begin position="39"/>
        <end position="57"/>
    </location>
</feature>